<feature type="domain" description="HTH crp-type" evidence="1">
    <location>
        <begin position="1"/>
        <end position="57"/>
    </location>
</feature>
<dbReference type="STRING" id="243275.TDE_0608"/>
<evidence type="ECO:0000313" key="3">
    <source>
        <dbReference type="Proteomes" id="UP000008212"/>
    </source>
</evidence>
<dbReference type="EMBL" id="AE017226">
    <property type="protein sequence ID" value="AAS11103.1"/>
    <property type="molecule type" value="Genomic_DNA"/>
</dbReference>
<evidence type="ECO:0000259" key="1">
    <source>
        <dbReference type="PROSITE" id="PS51063"/>
    </source>
</evidence>
<sequence>METLKTNPKITQQEISKSLNISLRTVKRILARLQEENIVKREGSSRAGTWLVVDEIR</sequence>
<keyword evidence="3" id="KW-1185">Reference proteome</keyword>
<keyword evidence="2" id="KW-0238">DNA-binding</keyword>
<accession>Q73Q36</accession>
<dbReference type="GeneID" id="2739164"/>
<dbReference type="GO" id="GO:0003677">
    <property type="term" value="F:DNA binding"/>
    <property type="evidence" value="ECO:0007669"/>
    <property type="project" value="UniProtKB-KW"/>
</dbReference>
<dbReference type="Proteomes" id="UP000008212">
    <property type="component" value="Chromosome"/>
</dbReference>
<dbReference type="InterPro" id="IPR012318">
    <property type="entry name" value="HTH_CRP"/>
</dbReference>
<gene>
    <name evidence="2" type="ordered locus">TDE_0608</name>
</gene>
<organism evidence="2 3">
    <name type="scientific">Treponema denticola (strain ATCC 35405 / DSM 14222 / CIP 103919 / JCM 8153 / KCTC 15104)</name>
    <dbReference type="NCBI Taxonomy" id="243275"/>
    <lineage>
        <taxon>Bacteria</taxon>
        <taxon>Pseudomonadati</taxon>
        <taxon>Spirochaetota</taxon>
        <taxon>Spirochaetia</taxon>
        <taxon>Spirochaetales</taxon>
        <taxon>Treponemataceae</taxon>
        <taxon>Treponema</taxon>
    </lineage>
</organism>
<dbReference type="PATRIC" id="fig|243275.7.peg.588"/>
<dbReference type="OrthoDB" id="9886844at2"/>
<dbReference type="KEGG" id="tde:TDE_0608"/>
<proteinExistence type="predicted"/>
<dbReference type="Gene3D" id="1.10.10.10">
    <property type="entry name" value="Winged helix-like DNA-binding domain superfamily/Winged helix DNA-binding domain"/>
    <property type="match status" value="1"/>
</dbReference>
<dbReference type="Pfam" id="PF13412">
    <property type="entry name" value="HTH_24"/>
    <property type="match status" value="1"/>
</dbReference>
<dbReference type="InterPro" id="IPR036388">
    <property type="entry name" value="WH-like_DNA-bd_sf"/>
</dbReference>
<evidence type="ECO:0000313" key="2">
    <source>
        <dbReference type="EMBL" id="AAS11103.1"/>
    </source>
</evidence>
<protein>
    <submittedName>
        <fullName evidence="2">DNA-binding protein, putative</fullName>
    </submittedName>
</protein>
<dbReference type="InterPro" id="IPR036390">
    <property type="entry name" value="WH_DNA-bd_sf"/>
</dbReference>
<name>Q73Q36_TREDE</name>
<dbReference type="SUPFAM" id="SSF46785">
    <property type="entry name" value="Winged helix' DNA-binding domain"/>
    <property type="match status" value="1"/>
</dbReference>
<dbReference type="RefSeq" id="WP_010956785.1">
    <property type="nucleotide sequence ID" value="NC_002967.9"/>
</dbReference>
<dbReference type="PaxDb" id="243275-TDE_0608"/>
<reference evidence="2 3" key="1">
    <citation type="journal article" date="2004" name="Proc. Natl. Acad. Sci. U.S.A.">
        <title>Comparison of the genome of the oral pathogen Treponema denticola with other spirochete genomes.</title>
        <authorList>
            <person name="Seshadri R."/>
            <person name="Myers G.S."/>
            <person name="Tettelin H."/>
            <person name="Eisen J.A."/>
            <person name="Heidelberg J.F."/>
            <person name="Dodson R.J."/>
            <person name="Davidsen T.M."/>
            <person name="DeBoy R.T."/>
            <person name="Fouts D.E."/>
            <person name="Haft D.H."/>
            <person name="Selengut J."/>
            <person name="Ren Q."/>
            <person name="Brinkac L.M."/>
            <person name="Madupu R."/>
            <person name="Kolonay J."/>
            <person name="Durkin S.A."/>
            <person name="Daugherty S.C."/>
            <person name="Shetty J."/>
            <person name="Shvartsbeyn A."/>
            <person name="Gebregeorgis E."/>
            <person name="Geer K."/>
            <person name="Tsegaye G."/>
            <person name="Malek J."/>
            <person name="Ayodeji B."/>
            <person name="Shatsman S."/>
            <person name="McLeod M.P."/>
            <person name="Smajs D."/>
            <person name="Howell J.K."/>
            <person name="Pal S."/>
            <person name="Amin A."/>
            <person name="Vashisth P."/>
            <person name="McNeill T.Z."/>
            <person name="Xiang Q."/>
            <person name="Sodergren E."/>
            <person name="Baca E."/>
            <person name="Weinstock G.M."/>
            <person name="Norris S.J."/>
            <person name="Fraser C.M."/>
            <person name="Paulsen I.T."/>
        </authorList>
    </citation>
    <scope>NUCLEOTIDE SEQUENCE [LARGE SCALE GENOMIC DNA]</scope>
    <source>
        <strain evidence="3">ATCC 35405 / DSM 14222 / CIP 103919 / JCM 8153 / KCTC 15104</strain>
    </source>
</reference>
<dbReference type="HOGENOM" id="CLU_2995336_0_0_12"/>
<dbReference type="GO" id="GO:0006355">
    <property type="term" value="P:regulation of DNA-templated transcription"/>
    <property type="evidence" value="ECO:0007669"/>
    <property type="project" value="InterPro"/>
</dbReference>
<dbReference type="AlphaFoldDB" id="Q73Q36"/>
<dbReference type="PROSITE" id="PS51063">
    <property type="entry name" value="HTH_CRP_2"/>
    <property type="match status" value="1"/>
</dbReference>